<organism evidence="2 3">
    <name type="scientific">Characodon lateralis</name>
    <dbReference type="NCBI Taxonomy" id="208331"/>
    <lineage>
        <taxon>Eukaryota</taxon>
        <taxon>Metazoa</taxon>
        <taxon>Chordata</taxon>
        <taxon>Craniata</taxon>
        <taxon>Vertebrata</taxon>
        <taxon>Euteleostomi</taxon>
        <taxon>Actinopterygii</taxon>
        <taxon>Neopterygii</taxon>
        <taxon>Teleostei</taxon>
        <taxon>Neoteleostei</taxon>
        <taxon>Acanthomorphata</taxon>
        <taxon>Ovalentaria</taxon>
        <taxon>Atherinomorphae</taxon>
        <taxon>Cyprinodontiformes</taxon>
        <taxon>Goodeidae</taxon>
        <taxon>Characodon</taxon>
    </lineage>
</organism>
<dbReference type="EMBL" id="JAHUTJ010060200">
    <property type="protein sequence ID" value="MED6288270.1"/>
    <property type="molecule type" value="Genomic_DNA"/>
</dbReference>
<evidence type="ECO:0000256" key="1">
    <source>
        <dbReference type="SAM" id="Phobius"/>
    </source>
</evidence>
<comment type="caution">
    <text evidence="2">The sequence shown here is derived from an EMBL/GenBank/DDBJ whole genome shotgun (WGS) entry which is preliminary data.</text>
</comment>
<keyword evidence="1" id="KW-0472">Membrane</keyword>
<accession>A0ABU7EQA3</accession>
<feature type="transmembrane region" description="Helical" evidence="1">
    <location>
        <begin position="74"/>
        <end position="98"/>
    </location>
</feature>
<gene>
    <name evidence="2" type="ORF">CHARACLAT_024953</name>
</gene>
<evidence type="ECO:0000313" key="3">
    <source>
        <dbReference type="Proteomes" id="UP001352852"/>
    </source>
</evidence>
<keyword evidence="1" id="KW-1133">Transmembrane helix</keyword>
<keyword evidence="1" id="KW-0812">Transmembrane</keyword>
<reference evidence="2 3" key="1">
    <citation type="submission" date="2021-06" db="EMBL/GenBank/DDBJ databases">
        <authorList>
            <person name="Palmer J.M."/>
        </authorList>
    </citation>
    <scope>NUCLEOTIDE SEQUENCE [LARGE SCALE GENOMIC DNA]</scope>
    <source>
        <strain evidence="2 3">CL_MEX2019</strain>
        <tissue evidence="2">Muscle</tissue>
    </source>
</reference>
<name>A0ABU7EQA3_9TELE</name>
<evidence type="ECO:0000313" key="2">
    <source>
        <dbReference type="EMBL" id="MED6288270.1"/>
    </source>
</evidence>
<dbReference type="Proteomes" id="UP001352852">
    <property type="component" value="Unassembled WGS sequence"/>
</dbReference>
<protein>
    <submittedName>
        <fullName evidence="2">Uncharacterized protein</fullName>
    </submittedName>
</protein>
<proteinExistence type="predicted"/>
<sequence>MLCQKGQDFCRNIAKYPHNSHKFVFILLNVGPEAMNFTYQCAITVVVGNTFYTERGTPIKLQQDEKDSPSSNELTWILIGLLALVLFFYSCVITCLYVRLTVTTRLDSVPYCRCPPPGLGIAAATGTTDLTAAATGNSIDNRCGNMVHSDYVFNIPRNLVKALPEVELNTSLAEGSARHSQQTLAMHLGLPSRSPFAADPGCHDFNSQLNPHAETLREKISKRSFIENSVRSKRKQRA</sequence>
<keyword evidence="3" id="KW-1185">Reference proteome</keyword>